<dbReference type="InterPro" id="IPR001128">
    <property type="entry name" value="Cyt_P450"/>
</dbReference>
<keyword evidence="5 13" id="KW-0349">Heme</keyword>
<evidence type="ECO:0000313" key="17">
    <source>
        <dbReference type="Proteomes" id="UP000053257"/>
    </source>
</evidence>
<dbReference type="PANTHER" id="PTHR46300">
    <property type="entry name" value="P450, PUTATIVE (EUROFUNG)-RELATED-RELATED"/>
    <property type="match status" value="1"/>
</dbReference>
<evidence type="ECO:0000256" key="14">
    <source>
        <dbReference type="RuleBase" id="RU000461"/>
    </source>
</evidence>
<accession>A0A0C3SFN4</accession>
<proteinExistence type="inferred from homology"/>
<organism evidence="16 17">
    <name type="scientific">Phlebiopsis gigantea (strain 11061_1 CR5-6)</name>
    <name type="common">White-rot fungus</name>
    <name type="synonym">Peniophora gigantea</name>
    <dbReference type="NCBI Taxonomy" id="745531"/>
    <lineage>
        <taxon>Eukaryota</taxon>
        <taxon>Fungi</taxon>
        <taxon>Dikarya</taxon>
        <taxon>Basidiomycota</taxon>
        <taxon>Agaricomycotina</taxon>
        <taxon>Agaricomycetes</taxon>
        <taxon>Polyporales</taxon>
        <taxon>Phanerochaetaceae</taxon>
        <taxon>Phlebiopsis</taxon>
    </lineage>
</organism>
<evidence type="ECO:0000256" key="5">
    <source>
        <dbReference type="ARBA" id="ARBA00022617"/>
    </source>
</evidence>
<dbReference type="OrthoDB" id="2789670at2759"/>
<dbReference type="STRING" id="745531.A0A0C3SFN4"/>
<dbReference type="GO" id="GO:0004497">
    <property type="term" value="F:monooxygenase activity"/>
    <property type="evidence" value="ECO:0007669"/>
    <property type="project" value="UniProtKB-KW"/>
</dbReference>
<keyword evidence="8 15" id="KW-1133">Transmembrane helix</keyword>
<feature type="binding site" description="axial binding residue" evidence="13">
    <location>
        <position position="480"/>
    </location>
    <ligand>
        <name>heme</name>
        <dbReference type="ChEBI" id="CHEBI:30413"/>
    </ligand>
    <ligandPart>
        <name>Fe</name>
        <dbReference type="ChEBI" id="CHEBI:18248"/>
    </ligandPart>
</feature>
<evidence type="ECO:0000256" key="11">
    <source>
        <dbReference type="ARBA" id="ARBA00023033"/>
    </source>
</evidence>
<comment type="cofactor">
    <cofactor evidence="1 13">
        <name>heme</name>
        <dbReference type="ChEBI" id="CHEBI:30413"/>
    </cofactor>
</comment>
<dbReference type="GO" id="GO:0005506">
    <property type="term" value="F:iron ion binding"/>
    <property type="evidence" value="ECO:0007669"/>
    <property type="project" value="InterPro"/>
</dbReference>
<dbReference type="PRINTS" id="PR00463">
    <property type="entry name" value="EP450I"/>
</dbReference>
<dbReference type="GO" id="GO:0016020">
    <property type="term" value="C:membrane"/>
    <property type="evidence" value="ECO:0007669"/>
    <property type="project" value="UniProtKB-SubCell"/>
</dbReference>
<dbReference type="InterPro" id="IPR002401">
    <property type="entry name" value="Cyt_P450_E_grp-I"/>
</dbReference>
<keyword evidence="9 14" id="KW-0560">Oxidoreductase</keyword>
<dbReference type="InterPro" id="IPR050364">
    <property type="entry name" value="Cytochrome_P450_fung"/>
</dbReference>
<evidence type="ECO:0000256" key="15">
    <source>
        <dbReference type="SAM" id="Phobius"/>
    </source>
</evidence>
<comment type="pathway">
    <text evidence="3">Secondary metabolite biosynthesis.</text>
</comment>
<reference evidence="16 17" key="1">
    <citation type="journal article" date="2014" name="PLoS Genet.">
        <title>Analysis of the Phlebiopsis gigantea genome, transcriptome and secretome provides insight into its pioneer colonization strategies of wood.</title>
        <authorList>
            <person name="Hori C."/>
            <person name="Ishida T."/>
            <person name="Igarashi K."/>
            <person name="Samejima M."/>
            <person name="Suzuki H."/>
            <person name="Master E."/>
            <person name="Ferreira P."/>
            <person name="Ruiz-Duenas F.J."/>
            <person name="Held B."/>
            <person name="Canessa P."/>
            <person name="Larrondo L.F."/>
            <person name="Schmoll M."/>
            <person name="Druzhinina I.S."/>
            <person name="Kubicek C.P."/>
            <person name="Gaskell J.A."/>
            <person name="Kersten P."/>
            <person name="St John F."/>
            <person name="Glasner J."/>
            <person name="Sabat G."/>
            <person name="Splinter BonDurant S."/>
            <person name="Syed K."/>
            <person name="Yadav J."/>
            <person name="Mgbeahuruike A.C."/>
            <person name="Kovalchuk A."/>
            <person name="Asiegbu F.O."/>
            <person name="Lackner G."/>
            <person name="Hoffmeister D."/>
            <person name="Rencoret J."/>
            <person name="Gutierrez A."/>
            <person name="Sun H."/>
            <person name="Lindquist E."/>
            <person name="Barry K."/>
            <person name="Riley R."/>
            <person name="Grigoriev I.V."/>
            <person name="Henrissat B."/>
            <person name="Kues U."/>
            <person name="Berka R.M."/>
            <person name="Martinez A.T."/>
            <person name="Covert S.F."/>
            <person name="Blanchette R.A."/>
            <person name="Cullen D."/>
        </authorList>
    </citation>
    <scope>NUCLEOTIDE SEQUENCE [LARGE SCALE GENOMIC DNA]</scope>
    <source>
        <strain evidence="16 17">11061_1 CR5-6</strain>
    </source>
</reference>
<dbReference type="HOGENOM" id="CLU_001570_2_3_1"/>
<dbReference type="Proteomes" id="UP000053257">
    <property type="component" value="Unassembled WGS sequence"/>
</dbReference>
<evidence type="ECO:0000256" key="6">
    <source>
        <dbReference type="ARBA" id="ARBA00022692"/>
    </source>
</evidence>
<dbReference type="GO" id="GO:0020037">
    <property type="term" value="F:heme binding"/>
    <property type="evidence" value="ECO:0007669"/>
    <property type="project" value="InterPro"/>
</dbReference>
<evidence type="ECO:0008006" key="18">
    <source>
        <dbReference type="Google" id="ProtNLM"/>
    </source>
</evidence>
<evidence type="ECO:0000256" key="4">
    <source>
        <dbReference type="ARBA" id="ARBA00010617"/>
    </source>
</evidence>
<dbReference type="PANTHER" id="PTHR46300:SF7">
    <property type="entry name" value="P450, PUTATIVE (EUROFUNG)-RELATED"/>
    <property type="match status" value="1"/>
</dbReference>
<dbReference type="InterPro" id="IPR017972">
    <property type="entry name" value="Cyt_P450_CS"/>
</dbReference>
<dbReference type="Gene3D" id="1.10.630.10">
    <property type="entry name" value="Cytochrome P450"/>
    <property type="match status" value="1"/>
</dbReference>
<feature type="transmembrane region" description="Helical" evidence="15">
    <location>
        <begin position="40"/>
        <end position="59"/>
    </location>
</feature>
<evidence type="ECO:0000256" key="13">
    <source>
        <dbReference type="PIRSR" id="PIRSR602401-1"/>
    </source>
</evidence>
<evidence type="ECO:0000256" key="1">
    <source>
        <dbReference type="ARBA" id="ARBA00001971"/>
    </source>
</evidence>
<dbReference type="AlphaFoldDB" id="A0A0C3SFN4"/>
<keyword evidence="11 14" id="KW-0503">Monooxygenase</keyword>
<protein>
    <recommendedName>
        <fullName evidence="18">Cytochrome P450</fullName>
    </recommendedName>
</protein>
<sequence length="553" mass="62610">MPDVFRPSTEAAQPAILKHAYEHLFKWDPSRATAQLDDTTMQYLTGLAIFALIVITILYDRSRKLRQHPPGPRGLPIIGNFLDIPAKWEWQTYRKWSQDYDSKIISFKVFSKRYIVVNSWKTARDLLEKRASIYSDRYDSVANNPTSSVGWDRNMGFHQYGDKWREYKRVFHQYFHQGAVPRYRATSLKHLQDLLYLLLTQPDGFLVHVRAFGAAMILDVTYGVESSWTHGTYSQVTEEAVHSLIVSANAGSYVVDYLPILRYLPSWAPGARFKRDAAQWNKAVAAMFEQPFNYVKQHKADGTLNRSSITSSLLENLDPTIDNSKKEAVIRGVAGNAHIGGADTITSALLWFCLAMVMHPDIQQKAYKEIDRVVGSHRLPDHSDKDELPYITAIMMESLSHSSGSVGIQHRLVVDDEYENYHIPAGSIVIPNAWAILHDEDTYHRPETFNPSRYILANGNLNPDVPDPMDVAFGFGRRRCPGRHFAVDQIWLIIAQVLAVFNIEKAIDASGNIIEPTEEFTSGLASTPAPFKACFVPRSDRARALIQTPSILT</sequence>
<dbReference type="EMBL" id="KN840440">
    <property type="protein sequence ID" value="KIP12390.1"/>
    <property type="molecule type" value="Genomic_DNA"/>
</dbReference>
<keyword evidence="6 15" id="KW-0812">Transmembrane</keyword>
<keyword evidence="7 13" id="KW-0479">Metal-binding</keyword>
<evidence type="ECO:0000256" key="9">
    <source>
        <dbReference type="ARBA" id="ARBA00023002"/>
    </source>
</evidence>
<keyword evidence="12 15" id="KW-0472">Membrane</keyword>
<evidence type="ECO:0000256" key="10">
    <source>
        <dbReference type="ARBA" id="ARBA00023004"/>
    </source>
</evidence>
<dbReference type="CDD" id="cd11065">
    <property type="entry name" value="CYP64-like"/>
    <property type="match status" value="1"/>
</dbReference>
<evidence type="ECO:0000256" key="8">
    <source>
        <dbReference type="ARBA" id="ARBA00022989"/>
    </source>
</evidence>
<dbReference type="InterPro" id="IPR036396">
    <property type="entry name" value="Cyt_P450_sf"/>
</dbReference>
<dbReference type="GO" id="GO:0016705">
    <property type="term" value="F:oxidoreductase activity, acting on paired donors, with incorporation or reduction of molecular oxygen"/>
    <property type="evidence" value="ECO:0007669"/>
    <property type="project" value="InterPro"/>
</dbReference>
<keyword evidence="17" id="KW-1185">Reference proteome</keyword>
<evidence type="ECO:0000256" key="12">
    <source>
        <dbReference type="ARBA" id="ARBA00023136"/>
    </source>
</evidence>
<name>A0A0C3SFN4_PHLG1</name>
<gene>
    <name evidence="16" type="ORF">PHLGIDRAFT_62272</name>
</gene>
<dbReference type="Pfam" id="PF00067">
    <property type="entry name" value="p450"/>
    <property type="match status" value="1"/>
</dbReference>
<comment type="similarity">
    <text evidence="4 14">Belongs to the cytochrome P450 family.</text>
</comment>
<dbReference type="PROSITE" id="PS00086">
    <property type="entry name" value="CYTOCHROME_P450"/>
    <property type="match status" value="1"/>
</dbReference>
<evidence type="ECO:0000256" key="2">
    <source>
        <dbReference type="ARBA" id="ARBA00004167"/>
    </source>
</evidence>
<comment type="subcellular location">
    <subcellularLocation>
        <location evidence="2">Membrane</location>
        <topology evidence="2">Single-pass membrane protein</topology>
    </subcellularLocation>
</comment>
<evidence type="ECO:0000256" key="3">
    <source>
        <dbReference type="ARBA" id="ARBA00005179"/>
    </source>
</evidence>
<dbReference type="SUPFAM" id="SSF48264">
    <property type="entry name" value="Cytochrome P450"/>
    <property type="match status" value="1"/>
</dbReference>
<keyword evidence="10 13" id="KW-0408">Iron</keyword>
<evidence type="ECO:0000313" key="16">
    <source>
        <dbReference type="EMBL" id="KIP12390.1"/>
    </source>
</evidence>
<evidence type="ECO:0000256" key="7">
    <source>
        <dbReference type="ARBA" id="ARBA00022723"/>
    </source>
</evidence>